<dbReference type="GO" id="GO:0090337">
    <property type="term" value="P:regulation of formin-nucleated actin cable assembly"/>
    <property type="evidence" value="ECO:0007669"/>
    <property type="project" value="UniProtKB-ARBA"/>
</dbReference>
<comment type="catalytic activity">
    <reaction evidence="1">
        <text>S-ubiquitinyl-[E2 ubiquitin-conjugating enzyme]-L-cysteine + [acceptor protein]-L-lysine = [E2 ubiquitin-conjugating enzyme]-L-cysteine + N(6)-ubiquitinyl-[acceptor protein]-L-lysine.</text>
        <dbReference type="EC" id="2.3.2.27"/>
    </reaction>
</comment>
<keyword evidence="6" id="KW-0479">Metal-binding</keyword>
<evidence type="ECO:0000256" key="3">
    <source>
        <dbReference type="ARBA" id="ARBA00012483"/>
    </source>
</evidence>
<evidence type="ECO:0000256" key="6">
    <source>
        <dbReference type="ARBA" id="ARBA00022723"/>
    </source>
</evidence>
<evidence type="ECO:0000259" key="16">
    <source>
        <dbReference type="PROSITE" id="PS50089"/>
    </source>
</evidence>
<evidence type="ECO:0000313" key="18">
    <source>
        <dbReference type="Proteomes" id="UP000750711"/>
    </source>
</evidence>
<evidence type="ECO:0000259" key="15">
    <source>
        <dbReference type="PROSITE" id="PS50006"/>
    </source>
</evidence>
<comment type="similarity">
    <text evidence="11">Belongs to the DMA1 family.</text>
</comment>
<dbReference type="SMART" id="SM00184">
    <property type="entry name" value="RING"/>
    <property type="match status" value="1"/>
</dbReference>
<dbReference type="GO" id="GO:0097271">
    <property type="term" value="P:protein localization to bud neck"/>
    <property type="evidence" value="ECO:0007669"/>
    <property type="project" value="UniProtKB-ARBA"/>
</dbReference>
<feature type="region of interest" description="Disordered" evidence="14">
    <location>
        <begin position="286"/>
        <end position="357"/>
    </location>
</feature>
<keyword evidence="9" id="KW-0862">Zinc</keyword>
<reference evidence="17" key="1">
    <citation type="submission" date="2021-03" db="EMBL/GenBank/DDBJ databases">
        <title>Comparative genomics and phylogenomic investigation of the class Geoglossomycetes provide insights into ecological specialization and systematics.</title>
        <authorList>
            <person name="Melie T."/>
            <person name="Pirro S."/>
            <person name="Miller A.N."/>
            <person name="Quandt A."/>
        </authorList>
    </citation>
    <scope>NUCLEOTIDE SEQUENCE</scope>
    <source>
        <strain evidence="17">CAQ_001_2017</strain>
    </source>
</reference>
<dbReference type="EC" id="2.3.2.27" evidence="3"/>
<dbReference type="GO" id="GO:0031578">
    <property type="term" value="P:mitotic spindle orientation checkpoint signaling"/>
    <property type="evidence" value="ECO:0007669"/>
    <property type="project" value="UniProtKB-ARBA"/>
</dbReference>
<accession>A0A9P8RPF6</accession>
<keyword evidence="7 13" id="KW-0863">Zinc-finger</keyword>
<name>A0A9P8RPF6_9PEZI</name>
<evidence type="ECO:0000256" key="5">
    <source>
        <dbReference type="ARBA" id="ARBA00022679"/>
    </source>
</evidence>
<dbReference type="GO" id="GO:0006511">
    <property type="term" value="P:ubiquitin-dependent protein catabolic process"/>
    <property type="evidence" value="ECO:0007669"/>
    <property type="project" value="TreeGrafter"/>
</dbReference>
<evidence type="ECO:0000256" key="11">
    <source>
        <dbReference type="ARBA" id="ARBA00061209"/>
    </source>
</evidence>
<evidence type="ECO:0000256" key="10">
    <source>
        <dbReference type="ARBA" id="ARBA00023306"/>
    </source>
</evidence>
<dbReference type="InterPro" id="IPR001841">
    <property type="entry name" value="Znf_RING"/>
</dbReference>
<dbReference type="GO" id="GO:0000132">
    <property type="term" value="P:establishment of mitotic spindle orientation"/>
    <property type="evidence" value="ECO:0007669"/>
    <property type="project" value="UniProtKB-ARBA"/>
</dbReference>
<dbReference type="PANTHER" id="PTHR15067">
    <property type="entry name" value="E3 UBIQUITIN-PROTEIN LIGASE RNF8"/>
    <property type="match status" value="1"/>
</dbReference>
<dbReference type="GO" id="GO:0032153">
    <property type="term" value="C:cell division site"/>
    <property type="evidence" value="ECO:0007669"/>
    <property type="project" value="TreeGrafter"/>
</dbReference>
<feature type="domain" description="FHA" evidence="15">
    <location>
        <begin position="80"/>
        <end position="143"/>
    </location>
</feature>
<comment type="subcellular location">
    <subcellularLocation>
        <location evidence="2">Cytoplasm</location>
    </subcellularLocation>
</comment>
<dbReference type="InterPro" id="IPR000253">
    <property type="entry name" value="FHA_dom"/>
</dbReference>
<evidence type="ECO:0000313" key="17">
    <source>
        <dbReference type="EMBL" id="KAH0559229.1"/>
    </source>
</evidence>
<organism evidence="17 18">
    <name type="scientific">Trichoglossum hirsutum</name>
    <dbReference type="NCBI Taxonomy" id="265104"/>
    <lineage>
        <taxon>Eukaryota</taxon>
        <taxon>Fungi</taxon>
        <taxon>Dikarya</taxon>
        <taxon>Ascomycota</taxon>
        <taxon>Pezizomycotina</taxon>
        <taxon>Geoglossomycetes</taxon>
        <taxon>Geoglossales</taxon>
        <taxon>Geoglossaceae</taxon>
        <taxon>Trichoglossum</taxon>
    </lineage>
</organism>
<sequence length="504" mass="54138">MQNTRSVAETNGEAGHNAIESPLVPANEETTGSDPSARNNVSHTQLPSIRFVPHHDPRSTRPSLVFSPISRTLPTPDAVIRVGRYSERDNNVPSTPNAPSSAPVGYKSKVVSRRHCEFWCTNGQWFIKDVRSSSGTFLNHIRLSSPGVESRPWPVNDGDVVQLGIDFRGGEEMIFRCVKIRVECNRGWQKGLNNFNLNTHKRLRNLGKAVPGSRKEGDNASTHTSECSICLMSIAPCQSLFVAPCSHVWHYKCIRQLLTGANWPSFLCPNCRAMADLDAEVDDPYALGQWDGEKPDEIKDGEGEEEVRPQSKGRSTEADVTNDAGDSNRTTARNPDAPVSETPRQGVSEAQNGGSHDADQEALAAMVDGVALRSDDEHHERGDGPARQQPSSSSSLHLVSTLVEPEDATSGASTSPPVPIIATRIAKINKENTPSAGDLDPPPDAANSHVRLDTSAEALGPEGPMTPRNDAGPFVFDGSAGRAIGGRMAGSLNSAAADTEPGKD</sequence>
<protein>
    <recommendedName>
        <fullName evidence="3">RING-type E3 ubiquitin transferase</fullName>
        <ecNumber evidence="3">2.3.2.27</ecNumber>
    </recommendedName>
    <alternativeName>
        <fullName evidence="12">Checkpoint forkhead associated with RING domains-containing protein 1</fullName>
    </alternativeName>
</protein>
<feature type="compositionally biased region" description="Polar residues" evidence="14">
    <location>
        <begin position="342"/>
        <end position="354"/>
    </location>
</feature>
<evidence type="ECO:0000256" key="8">
    <source>
        <dbReference type="ARBA" id="ARBA00022786"/>
    </source>
</evidence>
<evidence type="ECO:0000256" key="2">
    <source>
        <dbReference type="ARBA" id="ARBA00004496"/>
    </source>
</evidence>
<feature type="compositionally biased region" description="Polar residues" evidence="14">
    <location>
        <begin position="324"/>
        <end position="333"/>
    </location>
</feature>
<feature type="region of interest" description="Disordered" evidence="14">
    <location>
        <begin position="86"/>
        <end position="105"/>
    </location>
</feature>
<dbReference type="GO" id="GO:0000151">
    <property type="term" value="C:ubiquitin ligase complex"/>
    <property type="evidence" value="ECO:0007669"/>
    <property type="project" value="TreeGrafter"/>
</dbReference>
<feature type="compositionally biased region" description="Polar residues" evidence="14">
    <location>
        <begin position="28"/>
        <end position="47"/>
    </location>
</feature>
<dbReference type="GO" id="GO:0005829">
    <property type="term" value="C:cytosol"/>
    <property type="evidence" value="ECO:0007669"/>
    <property type="project" value="TreeGrafter"/>
</dbReference>
<dbReference type="InterPro" id="IPR008984">
    <property type="entry name" value="SMAD_FHA_dom_sf"/>
</dbReference>
<evidence type="ECO:0000256" key="1">
    <source>
        <dbReference type="ARBA" id="ARBA00000900"/>
    </source>
</evidence>
<dbReference type="FunFam" id="3.30.40.10:FF:000426">
    <property type="entry name" value="DMA1p Ubiquitin-protein ligase (E3)"/>
    <property type="match status" value="1"/>
</dbReference>
<dbReference type="PANTHER" id="PTHR15067:SF7">
    <property type="entry name" value="E3 UBIQUITIN-PROTEIN LIGASE DMA1-RELATED"/>
    <property type="match status" value="1"/>
</dbReference>
<feature type="region of interest" description="Disordered" evidence="14">
    <location>
        <begin position="375"/>
        <end position="478"/>
    </location>
</feature>
<proteinExistence type="inferred from homology"/>
<keyword evidence="4" id="KW-0963">Cytoplasm</keyword>
<dbReference type="FunFam" id="2.60.200.20:FF:000030">
    <property type="entry name" value="FHA domain-containing protein"/>
    <property type="match status" value="1"/>
</dbReference>
<feature type="domain" description="RING-type" evidence="16">
    <location>
        <begin position="227"/>
        <end position="272"/>
    </location>
</feature>
<dbReference type="GO" id="GO:0008270">
    <property type="term" value="F:zinc ion binding"/>
    <property type="evidence" value="ECO:0007669"/>
    <property type="project" value="UniProtKB-KW"/>
</dbReference>
<keyword evidence="10" id="KW-0131">Cell cycle</keyword>
<dbReference type="GO" id="GO:0061630">
    <property type="term" value="F:ubiquitin protein ligase activity"/>
    <property type="evidence" value="ECO:0007669"/>
    <property type="project" value="UniProtKB-EC"/>
</dbReference>
<dbReference type="GO" id="GO:0051865">
    <property type="term" value="P:protein autoubiquitination"/>
    <property type="evidence" value="ECO:0007669"/>
    <property type="project" value="UniProtKB-ARBA"/>
</dbReference>
<dbReference type="EMBL" id="JAGHQM010000649">
    <property type="protein sequence ID" value="KAH0559229.1"/>
    <property type="molecule type" value="Genomic_DNA"/>
</dbReference>
<evidence type="ECO:0000256" key="12">
    <source>
        <dbReference type="ARBA" id="ARBA00080465"/>
    </source>
</evidence>
<gene>
    <name evidence="17" type="ORF">GP486_004254</name>
</gene>
<dbReference type="Gene3D" id="3.30.40.10">
    <property type="entry name" value="Zinc/RING finger domain, C3HC4 (zinc finger)"/>
    <property type="match status" value="1"/>
</dbReference>
<dbReference type="PROSITE" id="PS50006">
    <property type="entry name" value="FHA_DOMAIN"/>
    <property type="match status" value="1"/>
</dbReference>
<dbReference type="SUPFAM" id="SSF57850">
    <property type="entry name" value="RING/U-box"/>
    <property type="match status" value="1"/>
</dbReference>
<keyword evidence="18" id="KW-1185">Reference proteome</keyword>
<feature type="compositionally biased region" description="Basic and acidic residues" evidence="14">
    <location>
        <begin position="291"/>
        <end position="317"/>
    </location>
</feature>
<dbReference type="PROSITE" id="PS50089">
    <property type="entry name" value="ZF_RING_2"/>
    <property type="match status" value="1"/>
</dbReference>
<dbReference type="Pfam" id="PF00498">
    <property type="entry name" value="FHA"/>
    <property type="match status" value="1"/>
</dbReference>
<dbReference type="GO" id="GO:0000921">
    <property type="term" value="P:septin ring assembly"/>
    <property type="evidence" value="ECO:0007669"/>
    <property type="project" value="UniProtKB-ARBA"/>
</dbReference>
<evidence type="ECO:0000256" key="4">
    <source>
        <dbReference type="ARBA" id="ARBA00022490"/>
    </source>
</evidence>
<keyword evidence="5" id="KW-0808">Transferase</keyword>
<evidence type="ECO:0000256" key="9">
    <source>
        <dbReference type="ARBA" id="ARBA00022833"/>
    </source>
</evidence>
<dbReference type="InterPro" id="IPR013083">
    <property type="entry name" value="Znf_RING/FYVE/PHD"/>
</dbReference>
<dbReference type="Pfam" id="PF17123">
    <property type="entry name" value="zf-RING_11"/>
    <property type="match status" value="1"/>
</dbReference>
<evidence type="ECO:0000256" key="7">
    <source>
        <dbReference type="ARBA" id="ARBA00022771"/>
    </source>
</evidence>
<feature type="compositionally biased region" description="Polar residues" evidence="14">
    <location>
        <begin position="91"/>
        <end position="100"/>
    </location>
</feature>
<feature type="region of interest" description="Disordered" evidence="14">
    <location>
        <begin position="1"/>
        <end position="68"/>
    </location>
</feature>
<dbReference type="Proteomes" id="UP000750711">
    <property type="component" value="Unassembled WGS sequence"/>
</dbReference>
<comment type="caution">
    <text evidence="17">The sequence shown here is derived from an EMBL/GenBank/DDBJ whole genome shotgun (WGS) entry which is preliminary data.</text>
</comment>
<dbReference type="AlphaFoldDB" id="A0A9P8RPF6"/>
<dbReference type="SMART" id="SM00240">
    <property type="entry name" value="FHA"/>
    <property type="match status" value="1"/>
</dbReference>
<dbReference type="Gene3D" id="2.60.200.20">
    <property type="match status" value="1"/>
</dbReference>
<dbReference type="SUPFAM" id="SSF49879">
    <property type="entry name" value="SMAD/FHA domain"/>
    <property type="match status" value="1"/>
</dbReference>
<keyword evidence="8" id="KW-0833">Ubl conjugation pathway</keyword>
<evidence type="ECO:0000256" key="13">
    <source>
        <dbReference type="PROSITE-ProRule" id="PRU00175"/>
    </source>
</evidence>
<feature type="compositionally biased region" description="Basic and acidic residues" evidence="14">
    <location>
        <begin position="375"/>
        <end position="384"/>
    </location>
</feature>
<evidence type="ECO:0000256" key="14">
    <source>
        <dbReference type="SAM" id="MobiDB-lite"/>
    </source>
</evidence>